<accession>A0A6F9DK15</accession>
<feature type="coiled-coil region" evidence="1">
    <location>
        <begin position="412"/>
        <end position="450"/>
    </location>
</feature>
<reference evidence="2" key="1">
    <citation type="submission" date="2020-04" db="EMBL/GenBank/DDBJ databases">
        <authorList>
            <person name="Neveu A P."/>
        </authorList>
    </citation>
    <scope>NUCLEOTIDE SEQUENCE</scope>
    <source>
        <tissue evidence="2">Whole embryo</tissue>
    </source>
</reference>
<feature type="coiled-coil region" evidence="1">
    <location>
        <begin position="264"/>
        <end position="291"/>
    </location>
</feature>
<gene>
    <name evidence="2" type="primary">Lrrcc1-003</name>
</gene>
<feature type="coiled-coil region" evidence="1">
    <location>
        <begin position="1"/>
        <end position="67"/>
    </location>
</feature>
<dbReference type="EMBL" id="LR787679">
    <property type="protein sequence ID" value="CAB3263541.1"/>
    <property type="molecule type" value="mRNA"/>
</dbReference>
<feature type="coiled-coil region" evidence="1">
    <location>
        <begin position="324"/>
        <end position="386"/>
    </location>
</feature>
<proteinExistence type="evidence at transcript level"/>
<protein>
    <submittedName>
        <fullName evidence="2">Leucine-rich repeat and coiled-coil domain-containing protein 1</fullName>
    </submittedName>
</protein>
<evidence type="ECO:0000256" key="1">
    <source>
        <dbReference type="SAM" id="Coils"/>
    </source>
</evidence>
<evidence type="ECO:0000313" key="2">
    <source>
        <dbReference type="EMBL" id="CAB3263541.1"/>
    </source>
</evidence>
<sequence length="512" mass="60373">MKKVNKQLKCLSTENNKIQEMHKMKSQEIQTELENTKRKHTFATNEVSHLQNRVKELEHLMVQKEEEHRNSIRGLVSYESAEFQCVLDCHLKEERLHQKSEIMQAKEKAKLMDKKYKNLENEFREALCIENHRFMQLRQENQALTEKMCNIESCLKETIEMESKSKSMIRDMTLIIKEQKIKLTETTSSKEECLQQYKKRIQDLELDCENSKRKTVQVEMLKQEKSSLLSQITAMQSVVDGLKEERRQWGRELAQQGSSLAQDRGRLNLKIESLEAEVQSLQKNNERDLNSLKIKSKIVDDQTETILKLKEALSIKDKEIKTKLDESLIEQQRLQQIIDNLHQETCFLNEENASLSLTVKQLKENLVDLNERHIELQDNHANLKVKWSDKVRVLGKLETQVKSVNEKMLLREQKLKEEKESALLTNKKLLQKLEDNYGIHQEQLQALKIAHDDETKRRQIDKDLEVGQLTKQVHDVENEMRMILEDSKKQKILYDGKLNKIKQTFEEMSLNT</sequence>
<dbReference type="AlphaFoldDB" id="A0A6F9DK15"/>
<name>A0A6F9DK15_9ASCI</name>
<keyword evidence="1" id="KW-0175">Coiled coil</keyword>
<organism evidence="2">
    <name type="scientific">Phallusia mammillata</name>
    <dbReference type="NCBI Taxonomy" id="59560"/>
    <lineage>
        <taxon>Eukaryota</taxon>
        <taxon>Metazoa</taxon>
        <taxon>Chordata</taxon>
        <taxon>Tunicata</taxon>
        <taxon>Ascidiacea</taxon>
        <taxon>Phlebobranchia</taxon>
        <taxon>Ascidiidae</taxon>
        <taxon>Phallusia</taxon>
    </lineage>
</organism>